<dbReference type="RefSeq" id="XP_043125199.1">
    <property type="nucleotide sequence ID" value="XM_043269264.1"/>
</dbReference>
<dbReference type="InterPro" id="IPR010610">
    <property type="entry name" value="EryCIII-like_C"/>
</dbReference>
<proteinExistence type="predicted"/>
<comment type="caution">
    <text evidence="2">The sequence shown here is derived from an EMBL/GenBank/DDBJ whole genome shotgun (WGS) entry which is preliminary data.</text>
</comment>
<accession>A0A9P3BWQ4</accession>
<dbReference type="EMBL" id="BOPL01000004">
    <property type="protein sequence ID" value="GIK02013.1"/>
    <property type="molecule type" value="Genomic_DNA"/>
</dbReference>
<dbReference type="PANTHER" id="PTHR48050">
    <property type="entry name" value="STEROL 3-BETA-GLUCOSYLTRANSFERASE"/>
    <property type="match status" value="1"/>
</dbReference>
<dbReference type="SUPFAM" id="SSF53756">
    <property type="entry name" value="UDP-Glycosyltransferase/glycogen phosphorylase"/>
    <property type="match status" value="1"/>
</dbReference>
<evidence type="ECO:0000259" key="1">
    <source>
        <dbReference type="Pfam" id="PF06722"/>
    </source>
</evidence>
<reference evidence="2 3" key="1">
    <citation type="submission" date="2021-02" db="EMBL/GenBank/DDBJ databases">
        <title>Pan-genome distribution and transcriptional activeness of fungal secondary metabolism genes in Aspergillus section Fumigati.</title>
        <authorList>
            <person name="Takahashi H."/>
            <person name="Umemura M."/>
            <person name="Ninomiya A."/>
            <person name="Kusuya Y."/>
            <person name="Urayama S."/>
            <person name="Shimizu M."/>
            <person name="Watanabe A."/>
            <person name="Kamei K."/>
            <person name="Yaguchi T."/>
            <person name="Hagiwara D."/>
        </authorList>
    </citation>
    <scope>NUCLEOTIDE SEQUENCE [LARGE SCALE GENOMIC DNA]</scope>
    <source>
        <strain evidence="2 3">IFM 47045</strain>
    </source>
</reference>
<dbReference type="PANTHER" id="PTHR48050:SF13">
    <property type="entry name" value="STEROL 3-BETA-GLUCOSYLTRANSFERASE UGT80A2"/>
    <property type="match status" value="1"/>
</dbReference>
<organism evidence="2 3">
    <name type="scientific">Aspergillus viridinutans</name>
    <dbReference type="NCBI Taxonomy" id="75553"/>
    <lineage>
        <taxon>Eukaryota</taxon>
        <taxon>Fungi</taxon>
        <taxon>Dikarya</taxon>
        <taxon>Ascomycota</taxon>
        <taxon>Pezizomycotina</taxon>
        <taxon>Eurotiomycetes</taxon>
        <taxon>Eurotiomycetidae</taxon>
        <taxon>Eurotiales</taxon>
        <taxon>Aspergillaceae</taxon>
        <taxon>Aspergillus</taxon>
        <taxon>Aspergillus subgen. Fumigati</taxon>
    </lineage>
</organism>
<sequence length="491" mass="52939">MTGSQGPKILLLTNSEFGEANVFLATSHAILQADPTVELHFATFGGLRESVAMVSQKIQATIPETKPIVFHKIHGLTMSESLRNAHPFPASFLAPPGFLNTIRAIRDTVQIFVPYSGPQLVQIFLSIVGIINTVNADLIVVNSLMTTGLTACCHLGVKFACLSPNSIKDFAASKQPWAAALWKFPALDAEKYLMVHTGAHLRTPVDLLHNRLAHLKILVSTLPELDFPLIIPENIIPCGPILKPHQCVSGSDLELGNWLALGSTIYVNLGSICQLTASRAIELAFALKTTLEVLRVQANSSRFQVLWKLKLVEDDSMPDSDDNIEAVLGDFIQDDLVRIAAWIEVEPSSILQSGHIACSVHHGGANSYNEAIKAGVPQVVLPQWTDCYDYAQRVELLGIGRLGSRKAKPHWSADELSKALLDVLISESSAAIKDKAIGLANLCDEKGNGADVAARVLLDECRNTVPLGSGTDKCSALARTGTTRSASGKII</sequence>
<dbReference type="InterPro" id="IPR050426">
    <property type="entry name" value="Glycosyltransferase_28"/>
</dbReference>
<dbReference type="AlphaFoldDB" id="A0A9P3BWQ4"/>
<dbReference type="Proteomes" id="UP000710440">
    <property type="component" value="Unassembled WGS sequence"/>
</dbReference>
<evidence type="ECO:0000313" key="3">
    <source>
        <dbReference type="Proteomes" id="UP000710440"/>
    </source>
</evidence>
<dbReference type="OrthoDB" id="5835829at2759"/>
<keyword evidence="3" id="KW-1185">Reference proteome</keyword>
<feature type="domain" description="Erythromycin biosynthesis protein CIII-like C-terminal" evidence="1">
    <location>
        <begin position="337"/>
        <end position="424"/>
    </location>
</feature>
<name>A0A9P3BWQ4_ASPVI</name>
<dbReference type="GO" id="GO:0016757">
    <property type="term" value="F:glycosyltransferase activity"/>
    <property type="evidence" value="ECO:0007669"/>
    <property type="project" value="UniProtKB-ARBA"/>
</dbReference>
<evidence type="ECO:0000313" key="2">
    <source>
        <dbReference type="EMBL" id="GIK02013.1"/>
    </source>
</evidence>
<gene>
    <name evidence="2" type="ORF">Aspvir_006056</name>
</gene>
<dbReference type="Pfam" id="PF06722">
    <property type="entry name" value="EryCIII-like_C"/>
    <property type="match status" value="1"/>
</dbReference>
<protein>
    <recommendedName>
        <fullName evidence="1">Erythromycin biosynthesis protein CIII-like C-terminal domain-containing protein</fullName>
    </recommendedName>
</protein>
<dbReference type="GeneID" id="66934038"/>
<dbReference type="Gene3D" id="3.40.50.2000">
    <property type="entry name" value="Glycogen Phosphorylase B"/>
    <property type="match status" value="1"/>
</dbReference>